<comment type="caution">
    <text evidence="2">The sequence shown here is derived from an EMBL/GenBank/DDBJ whole genome shotgun (WGS) entry which is preliminary data.</text>
</comment>
<evidence type="ECO:0000313" key="2">
    <source>
        <dbReference type="EMBL" id="GIF98713.1"/>
    </source>
</evidence>
<feature type="transmembrane region" description="Helical" evidence="1">
    <location>
        <begin position="20"/>
        <end position="47"/>
    </location>
</feature>
<evidence type="ECO:0000313" key="3">
    <source>
        <dbReference type="Proteomes" id="UP000659904"/>
    </source>
</evidence>
<accession>A0A8J3NZU7</accession>
<gene>
    <name evidence="2" type="ORF">Cci01nite_38070</name>
</gene>
<dbReference type="Proteomes" id="UP000659904">
    <property type="component" value="Unassembled WGS sequence"/>
</dbReference>
<sequence length="247" mass="26891">MFLTANQCFHYAVGSHTHGWWILLHIILFVFWLGGDLGVFWSSRFVLRPDLTPAARATALKIMGGLDLGPKICLVLFLPSGVTLMALEPHGATVFGVNPFGWPVVVAVWLFAAAWLAATITDHHHPGRRPWVRRADWTIRLTLIAALGATAVYTLVADRPFGVDTNPRWLGAKLLLYTVAIGCGLGIRLTLRPFGPAFGALMTTGSTPEVERNLKRSIDGCLPYVWGIWGSVLAAAALGVLKPFAEL</sequence>
<dbReference type="AlphaFoldDB" id="A0A8J3NZU7"/>
<feature type="transmembrane region" description="Helical" evidence="1">
    <location>
        <begin position="99"/>
        <end position="118"/>
    </location>
</feature>
<feature type="transmembrane region" description="Helical" evidence="1">
    <location>
        <begin position="139"/>
        <end position="157"/>
    </location>
</feature>
<keyword evidence="1" id="KW-0472">Membrane</keyword>
<keyword evidence="1" id="KW-1133">Transmembrane helix</keyword>
<protein>
    <submittedName>
        <fullName evidence="2">Uncharacterized protein</fullName>
    </submittedName>
</protein>
<name>A0A8J3NZU7_9ACTN</name>
<feature type="transmembrane region" description="Helical" evidence="1">
    <location>
        <begin position="169"/>
        <end position="191"/>
    </location>
</feature>
<proteinExistence type="predicted"/>
<reference evidence="2 3" key="1">
    <citation type="submission" date="2021-01" db="EMBL/GenBank/DDBJ databases">
        <title>Whole genome shotgun sequence of Catellatospora citrea NBRC 14495.</title>
        <authorList>
            <person name="Komaki H."/>
            <person name="Tamura T."/>
        </authorList>
    </citation>
    <scope>NUCLEOTIDE SEQUENCE [LARGE SCALE GENOMIC DNA]</scope>
    <source>
        <strain evidence="2 3">NBRC 14495</strain>
    </source>
</reference>
<keyword evidence="3" id="KW-1185">Reference proteome</keyword>
<feature type="transmembrane region" description="Helical" evidence="1">
    <location>
        <begin position="68"/>
        <end position="87"/>
    </location>
</feature>
<keyword evidence="1" id="KW-0812">Transmembrane</keyword>
<dbReference type="EMBL" id="BONH01000016">
    <property type="protein sequence ID" value="GIF98713.1"/>
    <property type="molecule type" value="Genomic_DNA"/>
</dbReference>
<organism evidence="2 3">
    <name type="scientific">Catellatospora citrea</name>
    <dbReference type="NCBI Taxonomy" id="53366"/>
    <lineage>
        <taxon>Bacteria</taxon>
        <taxon>Bacillati</taxon>
        <taxon>Actinomycetota</taxon>
        <taxon>Actinomycetes</taxon>
        <taxon>Micromonosporales</taxon>
        <taxon>Micromonosporaceae</taxon>
        <taxon>Catellatospora</taxon>
    </lineage>
</organism>
<feature type="transmembrane region" description="Helical" evidence="1">
    <location>
        <begin position="221"/>
        <end position="241"/>
    </location>
</feature>
<evidence type="ECO:0000256" key="1">
    <source>
        <dbReference type="SAM" id="Phobius"/>
    </source>
</evidence>